<evidence type="ECO:0000313" key="2">
    <source>
        <dbReference type="Proteomes" id="UP000031643"/>
    </source>
</evidence>
<dbReference type="HOGENOM" id="CLU_165422_0_0_5"/>
<accession>A0A0A8K4M2</accession>
<dbReference type="OrthoDB" id="5688154at2"/>
<dbReference type="Proteomes" id="UP000031643">
    <property type="component" value="Chromosome"/>
</dbReference>
<protein>
    <submittedName>
        <fullName evidence="1">Phage protein</fullName>
    </submittedName>
</protein>
<dbReference type="STRING" id="1384459.GL4_1488"/>
<reference evidence="1 2" key="1">
    <citation type="submission" date="2014-09" db="EMBL/GenBank/DDBJ databases">
        <title>Genome sequencing of Methyloceanibacter caenitepidi Gela4.</title>
        <authorList>
            <person name="Takeuchi M."/>
            <person name="Susumu S."/>
            <person name="Kamagata Y."/>
            <person name="Oshima K."/>
            <person name="Hattori M."/>
            <person name="Iwasaki W."/>
        </authorList>
    </citation>
    <scope>NUCLEOTIDE SEQUENCE [LARGE SCALE GENOMIC DNA]</scope>
    <source>
        <strain evidence="1 2">Gela4</strain>
    </source>
</reference>
<evidence type="ECO:0000313" key="1">
    <source>
        <dbReference type="EMBL" id="BAQ16944.1"/>
    </source>
</evidence>
<dbReference type="RefSeq" id="WP_045366142.1">
    <property type="nucleotide sequence ID" value="NZ_AP014648.1"/>
</dbReference>
<keyword evidence="2" id="KW-1185">Reference proteome</keyword>
<proteinExistence type="predicted"/>
<sequence>MTTFRKKPVEIEAVRCRDVLFEPYPSLPFWMQMAINGRRIVKVAPNVGLQIATLEGTMSAEPDDWIIRGVKGEIYPCKPDVFEATYEPVEDKQP</sequence>
<dbReference type="KEGG" id="mcg:GL4_1488"/>
<name>A0A0A8K4M2_9HYPH</name>
<dbReference type="EMBL" id="AP014648">
    <property type="protein sequence ID" value="BAQ16944.1"/>
    <property type="molecule type" value="Genomic_DNA"/>
</dbReference>
<organism evidence="1 2">
    <name type="scientific">Methyloceanibacter caenitepidi</name>
    <dbReference type="NCBI Taxonomy" id="1384459"/>
    <lineage>
        <taxon>Bacteria</taxon>
        <taxon>Pseudomonadati</taxon>
        <taxon>Pseudomonadota</taxon>
        <taxon>Alphaproteobacteria</taxon>
        <taxon>Hyphomicrobiales</taxon>
        <taxon>Hyphomicrobiaceae</taxon>
        <taxon>Methyloceanibacter</taxon>
    </lineage>
</organism>
<dbReference type="AlphaFoldDB" id="A0A0A8K4M2"/>
<gene>
    <name evidence="1" type="ORF">GL4_1488</name>
</gene>